<dbReference type="AlphaFoldDB" id="A0A0A8YZR0"/>
<name>A0A0A8YZR0_ARUDO</name>
<protein>
    <submittedName>
        <fullName evidence="1">Uncharacterized protein</fullName>
    </submittedName>
</protein>
<evidence type="ECO:0000313" key="1">
    <source>
        <dbReference type="EMBL" id="JAD32051.1"/>
    </source>
</evidence>
<organism evidence="1">
    <name type="scientific">Arundo donax</name>
    <name type="common">Giant reed</name>
    <name type="synonym">Donax arundinaceus</name>
    <dbReference type="NCBI Taxonomy" id="35708"/>
    <lineage>
        <taxon>Eukaryota</taxon>
        <taxon>Viridiplantae</taxon>
        <taxon>Streptophyta</taxon>
        <taxon>Embryophyta</taxon>
        <taxon>Tracheophyta</taxon>
        <taxon>Spermatophyta</taxon>
        <taxon>Magnoliopsida</taxon>
        <taxon>Liliopsida</taxon>
        <taxon>Poales</taxon>
        <taxon>Poaceae</taxon>
        <taxon>PACMAD clade</taxon>
        <taxon>Arundinoideae</taxon>
        <taxon>Arundineae</taxon>
        <taxon>Arundo</taxon>
    </lineage>
</organism>
<accession>A0A0A8YZR0</accession>
<reference evidence="1" key="2">
    <citation type="journal article" date="2015" name="Data Brief">
        <title>Shoot transcriptome of the giant reed, Arundo donax.</title>
        <authorList>
            <person name="Barrero R.A."/>
            <person name="Guerrero F.D."/>
            <person name="Moolhuijzen P."/>
            <person name="Goolsby J.A."/>
            <person name="Tidwell J."/>
            <person name="Bellgard S.E."/>
            <person name="Bellgard M.I."/>
        </authorList>
    </citation>
    <scope>NUCLEOTIDE SEQUENCE</scope>
    <source>
        <tissue evidence="1">Shoot tissue taken approximately 20 cm above the soil surface</tissue>
    </source>
</reference>
<proteinExistence type="predicted"/>
<sequence length="87" mass="9941">MLTQVIINKRTTSFVYHILFFIVRLKDLVSRQFGEGLTLKRHCWRYGFLGGVGSPSRIQESCSAAHWMLQTFSSRSPPPNAQLIISN</sequence>
<dbReference type="EMBL" id="GBRH01265844">
    <property type="protein sequence ID" value="JAD32051.1"/>
    <property type="molecule type" value="Transcribed_RNA"/>
</dbReference>
<reference evidence="1" key="1">
    <citation type="submission" date="2014-09" db="EMBL/GenBank/DDBJ databases">
        <authorList>
            <person name="Magalhaes I.L.F."/>
            <person name="Oliveira U."/>
            <person name="Santos F.R."/>
            <person name="Vidigal T.H.D.A."/>
            <person name="Brescovit A.D."/>
            <person name="Santos A.J."/>
        </authorList>
    </citation>
    <scope>NUCLEOTIDE SEQUENCE</scope>
    <source>
        <tissue evidence="1">Shoot tissue taken approximately 20 cm above the soil surface</tissue>
    </source>
</reference>